<dbReference type="SUPFAM" id="SSF101262">
    <property type="entry name" value="Methenyltetrahydrofolate cyclohydrolase-like"/>
    <property type="match status" value="1"/>
</dbReference>
<name>A0A3D9RI34_9BACL</name>
<dbReference type="EMBL" id="QTTN01000024">
    <property type="protein sequence ID" value="REE78768.1"/>
    <property type="molecule type" value="Genomic_DNA"/>
</dbReference>
<gene>
    <name evidence="2" type="ORF">A8990_12444</name>
</gene>
<organism evidence="2 3">
    <name type="scientific">Paenibacillus taihuensis</name>
    <dbReference type="NCBI Taxonomy" id="1156355"/>
    <lineage>
        <taxon>Bacteria</taxon>
        <taxon>Bacillati</taxon>
        <taxon>Bacillota</taxon>
        <taxon>Bacilli</taxon>
        <taxon>Bacillales</taxon>
        <taxon>Paenibacillaceae</taxon>
        <taxon>Paenibacillus</taxon>
    </lineage>
</organism>
<evidence type="ECO:0000259" key="1">
    <source>
        <dbReference type="Pfam" id="PF04961"/>
    </source>
</evidence>
<accession>A0A3D9RI34</accession>
<dbReference type="InterPro" id="IPR036178">
    <property type="entry name" value="Formintransfe-cycloase-like_sf"/>
</dbReference>
<comment type="caution">
    <text evidence="2">The sequence shown here is derived from an EMBL/GenBank/DDBJ whole genome shotgun (WGS) entry which is preliminary data.</text>
</comment>
<keyword evidence="3" id="KW-1185">Reference proteome</keyword>
<dbReference type="Gene3D" id="1.20.120.680">
    <property type="entry name" value="Formiminotetrahydrofolate cyclodeaminase monomer, up-and-down helical bundle"/>
    <property type="match status" value="1"/>
</dbReference>
<proteinExistence type="predicted"/>
<evidence type="ECO:0000313" key="2">
    <source>
        <dbReference type="EMBL" id="REE78768.1"/>
    </source>
</evidence>
<dbReference type="Proteomes" id="UP000256304">
    <property type="component" value="Unassembled WGS sequence"/>
</dbReference>
<feature type="domain" description="Cyclodeaminase/cyclohydrolase" evidence="1">
    <location>
        <begin position="10"/>
        <end position="187"/>
    </location>
</feature>
<dbReference type="GO" id="GO:0003824">
    <property type="term" value="F:catalytic activity"/>
    <property type="evidence" value="ECO:0007669"/>
    <property type="project" value="InterPro"/>
</dbReference>
<protein>
    <submittedName>
        <fullName evidence="2">Formimidoyltetrahydrofolate cyclodeaminase</fullName>
    </submittedName>
</protein>
<sequence>MMTTVSWDDSLRRFLERAASADPTPGGGSAAAVAAALGTAMTAMASRLTQGDKFAEAQHLIAPALDQMAQLSAECEELLAADIRAFDHYMTALKLPKTTDDEKHRRKLALHVATIGAIDVPLRLMRVCRSGLQATLSVAACTNPHVISDLGIGAILLEAAAQSALLTVQINLAALKDEEQRKEFETAAGELISEIEQLKNRTLAVVRDRI</sequence>
<reference evidence="2 3" key="1">
    <citation type="submission" date="2018-08" db="EMBL/GenBank/DDBJ databases">
        <title>Genomic Encyclopedia of Type Strains, Phase III (KMG-III): the genomes of soil and plant-associated and newly described type strains.</title>
        <authorList>
            <person name="Whitman W."/>
        </authorList>
    </citation>
    <scope>NUCLEOTIDE SEQUENCE [LARGE SCALE GENOMIC DNA]</scope>
    <source>
        <strain evidence="2 3">CGMCC 1.10966</strain>
    </source>
</reference>
<dbReference type="Pfam" id="PF04961">
    <property type="entry name" value="FTCD_C"/>
    <property type="match status" value="1"/>
</dbReference>
<dbReference type="AlphaFoldDB" id="A0A3D9RI34"/>
<evidence type="ECO:0000313" key="3">
    <source>
        <dbReference type="Proteomes" id="UP000256304"/>
    </source>
</evidence>
<dbReference type="InterPro" id="IPR007044">
    <property type="entry name" value="Cyclodeamin/CycHdrlase"/>
</dbReference>